<dbReference type="Pfam" id="PF21728">
    <property type="entry name" value="PADR1_N"/>
    <property type="match status" value="1"/>
</dbReference>
<dbReference type="Gene3D" id="3.90.640.80">
    <property type="match status" value="1"/>
</dbReference>
<accession>A0A1R2CF99</accession>
<evidence type="ECO:0000259" key="2">
    <source>
        <dbReference type="PROSITE" id="PS50800"/>
    </source>
</evidence>
<feature type="region of interest" description="Disordered" evidence="1">
    <location>
        <begin position="1"/>
        <end position="101"/>
    </location>
</feature>
<dbReference type="EMBL" id="MPUH01000170">
    <property type="protein sequence ID" value="OMJ87698.1"/>
    <property type="molecule type" value="Genomic_DNA"/>
</dbReference>
<organism evidence="3 4">
    <name type="scientific">Stentor coeruleus</name>
    <dbReference type="NCBI Taxonomy" id="5963"/>
    <lineage>
        <taxon>Eukaryota</taxon>
        <taxon>Sar</taxon>
        <taxon>Alveolata</taxon>
        <taxon>Ciliophora</taxon>
        <taxon>Postciliodesmatophora</taxon>
        <taxon>Heterotrichea</taxon>
        <taxon>Heterotrichida</taxon>
        <taxon>Stentoridae</taxon>
        <taxon>Stentor</taxon>
    </lineage>
</organism>
<evidence type="ECO:0000313" key="4">
    <source>
        <dbReference type="Proteomes" id="UP000187209"/>
    </source>
</evidence>
<dbReference type="InterPro" id="IPR049296">
    <property type="entry name" value="PARP1-like_PADR1_N"/>
</dbReference>
<feature type="compositionally biased region" description="Basic residues" evidence="1">
    <location>
        <begin position="22"/>
        <end position="40"/>
    </location>
</feature>
<dbReference type="PROSITE" id="PS50800">
    <property type="entry name" value="SAP"/>
    <property type="match status" value="1"/>
</dbReference>
<dbReference type="PROSITE" id="PS52007">
    <property type="entry name" value="PADR1"/>
    <property type="match status" value="1"/>
</dbReference>
<evidence type="ECO:0000256" key="1">
    <source>
        <dbReference type="SAM" id="MobiDB-lite"/>
    </source>
</evidence>
<dbReference type="InterPro" id="IPR012982">
    <property type="entry name" value="PARP1-like_PADR1_Zn_ribbon"/>
</dbReference>
<name>A0A1R2CF99_9CILI</name>
<keyword evidence="4" id="KW-1185">Reference proteome</keyword>
<proteinExistence type="predicted"/>
<dbReference type="InterPro" id="IPR036361">
    <property type="entry name" value="SAP_dom_sf"/>
</dbReference>
<protein>
    <recommendedName>
        <fullName evidence="2">SAP domain-containing protein</fullName>
    </recommendedName>
</protein>
<dbReference type="SMART" id="SM01335">
    <property type="entry name" value="PADR1"/>
    <property type="match status" value="1"/>
</dbReference>
<gene>
    <name evidence="3" type="ORF">SteCoe_10542</name>
</gene>
<dbReference type="Proteomes" id="UP000187209">
    <property type="component" value="Unassembled WGS sequence"/>
</dbReference>
<dbReference type="AlphaFoldDB" id="A0A1R2CF99"/>
<reference evidence="3 4" key="1">
    <citation type="submission" date="2016-11" db="EMBL/GenBank/DDBJ databases">
        <title>The macronuclear genome of Stentor coeruleus: a giant cell with tiny introns.</title>
        <authorList>
            <person name="Slabodnick M."/>
            <person name="Ruby J.G."/>
            <person name="Reiff S.B."/>
            <person name="Swart E.C."/>
            <person name="Gosai S."/>
            <person name="Prabakaran S."/>
            <person name="Witkowska E."/>
            <person name="Larue G.E."/>
            <person name="Fisher S."/>
            <person name="Freeman R.M."/>
            <person name="Gunawardena J."/>
            <person name="Chu W."/>
            <person name="Stover N.A."/>
            <person name="Gregory B.D."/>
            <person name="Nowacki M."/>
            <person name="Derisi J."/>
            <person name="Roy S.W."/>
            <person name="Marshall W.F."/>
            <person name="Sood P."/>
        </authorList>
    </citation>
    <scope>NUCLEOTIDE SEQUENCE [LARGE SCALE GENOMIC DNA]</scope>
    <source>
        <strain evidence="3">WM001</strain>
    </source>
</reference>
<sequence>MVSTRKSGLKNSKPVPKAAKAPAHKKPSEKKTAKAIKKTKEKVANKENVKKAKDAPKAKAKKDTPKAVPVKVKPAKADKVKVPEKKPQNKPKKPAGTSYLGYTPDQYKKFVELKEKLDEKTNNDLKEICRNNGQKVTGTKSELVERIADGKILGAIPKCPSCGGGRPKWDAKTATYKCPGYMEDSDFINCNKKFIASDIQRSPWQD</sequence>
<dbReference type="SUPFAM" id="SSF68906">
    <property type="entry name" value="SAP domain"/>
    <property type="match status" value="1"/>
</dbReference>
<dbReference type="OrthoDB" id="429950at2759"/>
<dbReference type="GO" id="GO:0008270">
    <property type="term" value="F:zinc ion binding"/>
    <property type="evidence" value="ECO:0007669"/>
    <property type="project" value="InterPro"/>
</dbReference>
<feature type="compositionally biased region" description="Low complexity" evidence="1">
    <location>
        <begin position="10"/>
        <end position="21"/>
    </location>
</feature>
<dbReference type="InterPro" id="IPR003034">
    <property type="entry name" value="SAP_dom"/>
</dbReference>
<evidence type="ECO:0000313" key="3">
    <source>
        <dbReference type="EMBL" id="OMJ87698.1"/>
    </source>
</evidence>
<feature type="compositionally biased region" description="Basic and acidic residues" evidence="1">
    <location>
        <begin position="75"/>
        <end position="87"/>
    </location>
</feature>
<dbReference type="Pfam" id="PF08063">
    <property type="entry name" value="Zn_ribbon_PADR1"/>
    <property type="match status" value="1"/>
</dbReference>
<feature type="domain" description="SAP" evidence="2">
    <location>
        <begin position="117"/>
        <end position="151"/>
    </location>
</feature>
<comment type="caution">
    <text evidence="3">The sequence shown here is derived from an EMBL/GenBank/DDBJ whole genome shotgun (WGS) entry which is preliminary data.</text>
</comment>
<feature type="compositionally biased region" description="Basic and acidic residues" evidence="1">
    <location>
        <begin position="41"/>
        <end position="65"/>
    </location>
</feature>